<evidence type="ECO:0000313" key="1">
    <source>
        <dbReference type="EMBL" id="EFC53439.1"/>
    </source>
</evidence>
<reference evidence="1 2" key="1">
    <citation type="submission" date="2010-01" db="EMBL/GenBank/DDBJ databases">
        <authorList>
            <person name="Weinstock G."/>
            <person name="Sodergren E."/>
            <person name="Clifton S."/>
            <person name="Fulton L."/>
            <person name="Fulton B."/>
            <person name="Courtney L."/>
            <person name="Fronick C."/>
            <person name="Harrison M."/>
            <person name="Strong C."/>
            <person name="Farmer C."/>
            <person name="Delahaunty K."/>
            <person name="Markovic C."/>
            <person name="Hall O."/>
            <person name="Minx P."/>
            <person name="Tomlinson C."/>
            <person name="Mitreva M."/>
            <person name="Nelson J."/>
            <person name="Hou S."/>
            <person name="Wollam A."/>
            <person name="Pepin K.H."/>
            <person name="Johnson M."/>
            <person name="Bhonagiri V."/>
            <person name="Nash W.E."/>
            <person name="Warren W."/>
            <person name="Chinwalla A."/>
            <person name="Mardis E.R."/>
            <person name="Wilson R.K."/>
        </authorList>
    </citation>
    <scope>NUCLEOTIDE SEQUENCE [LARGE SCALE GENOMIC DNA]</scope>
    <source>
        <strain evidence="1 2">NJ9703</strain>
    </source>
</reference>
<evidence type="ECO:0000313" key="2">
    <source>
        <dbReference type="Proteomes" id="UP000004621"/>
    </source>
</evidence>
<dbReference type="EMBL" id="ACEO02000001">
    <property type="protein sequence ID" value="EFC53439.1"/>
    <property type="molecule type" value="Genomic_DNA"/>
</dbReference>
<organism evidence="1 2">
    <name type="scientific">Neisseria subflava NJ9703</name>
    <dbReference type="NCBI Taxonomy" id="546268"/>
    <lineage>
        <taxon>Bacteria</taxon>
        <taxon>Pseudomonadati</taxon>
        <taxon>Pseudomonadota</taxon>
        <taxon>Betaproteobacteria</taxon>
        <taxon>Neisseriales</taxon>
        <taxon>Neisseriaceae</taxon>
        <taxon>Neisseria</taxon>
    </lineage>
</organism>
<name>A0A9W5ITF3_NEISU</name>
<dbReference type="AlphaFoldDB" id="A0A9W5ITF3"/>
<gene>
    <name evidence="1" type="ORF">NEISUBOT_03442</name>
</gene>
<comment type="caution">
    <text evidence="1">The sequence shown here is derived from an EMBL/GenBank/DDBJ whole genome shotgun (WGS) entry which is preliminary data.</text>
</comment>
<accession>A0A9W5ITF3</accession>
<sequence>MLNLSAPVLKEIELLNDAGLSVGAIITVLRLKFPVELHDREDKQIEEAVLLMINPPRKAPSLSR</sequence>
<dbReference type="RefSeq" id="WP_003747785.1">
    <property type="nucleotide sequence ID" value="NZ_ACEO02000001.1"/>
</dbReference>
<proteinExistence type="predicted"/>
<protein>
    <recommendedName>
        <fullName evidence="3">Virulence regulator</fullName>
    </recommendedName>
</protein>
<dbReference type="Proteomes" id="UP000004621">
    <property type="component" value="Unassembled WGS sequence"/>
</dbReference>
<evidence type="ECO:0008006" key="3">
    <source>
        <dbReference type="Google" id="ProtNLM"/>
    </source>
</evidence>